<protein>
    <submittedName>
        <fullName evidence="2">Uncharacterized protein</fullName>
    </submittedName>
</protein>
<name>B8BWU7_THAPS</name>
<dbReference type="AlphaFoldDB" id="B8BWU7"/>
<dbReference type="RefSeq" id="XP_002288157.1">
    <property type="nucleotide sequence ID" value="XM_002288121.1"/>
</dbReference>
<accession>B8BWU7</accession>
<feature type="compositionally biased region" description="Basic residues" evidence="1">
    <location>
        <begin position="385"/>
        <end position="394"/>
    </location>
</feature>
<dbReference type="OMA" id="CVLHPHI"/>
<feature type="compositionally biased region" description="Basic residues" evidence="1">
    <location>
        <begin position="420"/>
        <end position="431"/>
    </location>
</feature>
<proteinExistence type="predicted"/>
<organism evidence="2 3">
    <name type="scientific">Thalassiosira pseudonana</name>
    <name type="common">Marine diatom</name>
    <name type="synonym">Cyclotella nana</name>
    <dbReference type="NCBI Taxonomy" id="35128"/>
    <lineage>
        <taxon>Eukaryota</taxon>
        <taxon>Sar</taxon>
        <taxon>Stramenopiles</taxon>
        <taxon>Ochrophyta</taxon>
        <taxon>Bacillariophyta</taxon>
        <taxon>Coscinodiscophyceae</taxon>
        <taxon>Thalassiosirophycidae</taxon>
        <taxon>Thalassiosirales</taxon>
        <taxon>Thalassiosiraceae</taxon>
        <taxon>Thalassiosira</taxon>
    </lineage>
</organism>
<reference evidence="2 3" key="1">
    <citation type="journal article" date="2004" name="Science">
        <title>The genome of the diatom Thalassiosira pseudonana: ecology, evolution, and metabolism.</title>
        <authorList>
            <person name="Armbrust E.V."/>
            <person name="Berges J.A."/>
            <person name="Bowler C."/>
            <person name="Green B.R."/>
            <person name="Martinez D."/>
            <person name="Putnam N.H."/>
            <person name="Zhou S."/>
            <person name="Allen A.E."/>
            <person name="Apt K.E."/>
            <person name="Bechner M."/>
            <person name="Brzezinski M.A."/>
            <person name="Chaal B.K."/>
            <person name="Chiovitti A."/>
            <person name="Davis A.K."/>
            <person name="Demarest M.S."/>
            <person name="Detter J.C."/>
            <person name="Glavina T."/>
            <person name="Goodstein D."/>
            <person name="Hadi M.Z."/>
            <person name="Hellsten U."/>
            <person name="Hildebrand M."/>
            <person name="Jenkins B.D."/>
            <person name="Jurka J."/>
            <person name="Kapitonov V.V."/>
            <person name="Kroger N."/>
            <person name="Lau W.W."/>
            <person name="Lane T.W."/>
            <person name="Larimer F.W."/>
            <person name="Lippmeier J.C."/>
            <person name="Lucas S."/>
            <person name="Medina M."/>
            <person name="Montsant A."/>
            <person name="Obornik M."/>
            <person name="Parker M.S."/>
            <person name="Palenik B."/>
            <person name="Pazour G.J."/>
            <person name="Richardson P.M."/>
            <person name="Rynearson T.A."/>
            <person name="Saito M.A."/>
            <person name="Schwartz D.C."/>
            <person name="Thamatrakoln K."/>
            <person name="Valentin K."/>
            <person name="Vardi A."/>
            <person name="Wilkerson F.P."/>
            <person name="Rokhsar D.S."/>
        </authorList>
    </citation>
    <scope>NUCLEOTIDE SEQUENCE [LARGE SCALE GENOMIC DNA]</scope>
    <source>
        <strain evidence="2 3">CCMP1335</strain>
    </source>
</reference>
<reference evidence="2 3" key="2">
    <citation type="journal article" date="2008" name="Nature">
        <title>The Phaeodactylum genome reveals the evolutionary history of diatom genomes.</title>
        <authorList>
            <person name="Bowler C."/>
            <person name="Allen A.E."/>
            <person name="Badger J.H."/>
            <person name="Grimwood J."/>
            <person name="Jabbari K."/>
            <person name="Kuo A."/>
            <person name="Maheswari U."/>
            <person name="Martens C."/>
            <person name="Maumus F."/>
            <person name="Otillar R.P."/>
            <person name="Rayko E."/>
            <person name="Salamov A."/>
            <person name="Vandepoele K."/>
            <person name="Beszteri B."/>
            <person name="Gruber A."/>
            <person name="Heijde M."/>
            <person name="Katinka M."/>
            <person name="Mock T."/>
            <person name="Valentin K."/>
            <person name="Verret F."/>
            <person name="Berges J.A."/>
            <person name="Brownlee C."/>
            <person name="Cadoret J.P."/>
            <person name="Chiovitti A."/>
            <person name="Choi C.J."/>
            <person name="Coesel S."/>
            <person name="De Martino A."/>
            <person name="Detter J.C."/>
            <person name="Durkin C."/>
            <person name="Falciatore A."/>
            <person name="Fournet J."/>
            <person name="Haruta M."/>
            <person name="Huysman M.J."/>
            <person name="Jenkins B.D."/>
            <person name="Jiroutova K."/>
            <person name="Jorgensen R.E."/>
            <person name="Joubert Y."/>
            <person name="Kaplan A."/>
            <person name="Kroger N."/>
            <person name="Kroth P.G."/>
            <person name="La Roche J."/>
            <person name="Lindquist E."/>
            <person name="Lommer M."/>
            <person name="Martin-Jezequel V."/>
            <person name="Lopez P.J."/>
            <person name="Lucas S."/>
            <person name="Mangogna M."/>
            <person name="McGinnis K."/>
            <person name="Medlin L.K."/>
            <person name="Montsant A."/>
            <person name="Oudot-Le Secq M.P."/>
            <person name="Napoli C."/>
            <person name="Obornik M."/>
            <person name="Parker M.S."/>
            <person name="Petit J.L."/>
            <person name="Porcel B.M."/>
            <person name="Poulsen N."/>
            <person name="Robison M."/>
            <person name="Rychlewski L."/>
            <person name="Rynearson T.A."/>
            <person name="Schmutz J."/>
            <person name="Shapiro H."/>
            <person name="Siaut M."/>
            <person name="Stanley M."/>
            <person name="Sussman M.R."/>
            <person name="Taylor A.R."/>
            <person name="Vardi A."/>
            <person name="von Dassow P."/>
            <person name="Vyverman W."/>
            <person name="Willis A."/>
            <person name="Wyrwicz L.S."/>
            <person name="Rokhsar D.S."/>
            <person name="Weissenbach J."/>
            <person name="Armbrust E.V."/>
            <person name="Green B.R."/>
            <person name="Van de Peer Y."/>
            <person name="Grigoriev I.V."/>
        </authorList>
    </citation>
    <scope>NUCLEOTIDE SEQUENCE [LARGE SCALE GENOMIC DNA]</scope>
    <source>
        <strain evidence="2 3">CCMP1335</strain>
    </source>
</reference>
<feature type="compositionally biased region" description="Basic and acidic residues" evidence="1">
    <location>
        <begin position="433"/>
        <end position="450"/>
    </location>
</feature>
<evidence type="ECO:0000313" key="3">
    <source>
        <dbReference type="Proteomes" id="UP000001449"/>
    </source>
</evidence>
<dbReference type="EMBL" id="CM000640">
    <property type="protein sequence ID" value="EED93593.1"/>
    <property type="molecule type" value="Genomic_DNA"/>
</dbReference>
<feature type="region of interest" description="Disordered" evidence="1">
    <location>
        <begin position="215"/>
        <end position="240"/>
    </location>
</feature>
<gene>
    <name evidence="2" type="ORF">THAPSDRAFT_3111</name>
</gene>
<dbReference type="Proteomes" id="UP000001449">
    <property type="component" value="Chromosome 3"/>
</dbReference>
<dbReference type="InParanoid" id="B8BWU7"/>
<keyword evidence="3" id="KW-1185">Reference proteome</keyword>
<feature type="region of interest" description="Disordered" evidence="1">
    <location>
        <begin position="105"/>
        <end position="183"/>
    </location>
</feature>
<feature type="region of interest" description="Disordered" evidence="1">
    <location>
        <begin position="380"/>
        <end position="450"/>
    </location>
</feature>
<dbReference type="GeneID" id="7452801"/>
<feature type="compositionally biased region" description="Low complexity" evidence="1">
    <location>
        <begin position="18"/>
        <end position="56"/>
    </location>
</feature>
<sequence>MCKSTTGIPIEARAIAENAKPVNTNNANPAASSPRSSKSMVKSSSSVKDIRSSSTKESSPRAAFQGAPFDKSGFCLSHPKVQLTQPIKNDQGKLMYQELKRTCPSCQTEKHKSRKGTSLSGGKVREGRVHGMPSSCRPSLGRDRQSAGESTSGASHRSRSRSRPKDRKPRKEYDTPFDGKGRCHHHKNVQLAAKKFGGGWKVIHSICPKCMEDKYDSSDDRSVRSGSSMKSSSAPASNLGAKLARVSGSADGQHDKQGCCVLHPHIQVARKKVFGSGFKTLRVCPACSGGVEIGLDDDRMSVVSGKSSRSTKSASSRSVRSPRSVKSSGSRGKAATSSRYGILPFDGDGFCCRHPSVQLATKKLMGGFKIHLHECPDCAAEGSGGKRKVPRRKSSNGTGRVFDDSGSECSSVKSGSSRSRSSKKKRIRVKNMKTLDENGKAGRYSGDVDDKYKMHGNGVMKYEDGTVFEGVWSEGSQVHGKTKRRPSGKM</sequence>
<evidence type="ECO:0000256" key="1">
    <source>
        <dbReference type="SAM" id="MobiDB-lite"/>
    </source>
</evidence>
<feature type="compositionally biased region" description="Basic residues" evidence="1">
    <location>
        <begin position="156"/>
        <end position="168"/>
    </location>
</feature>
<feature type="region of interest" description="Disordered" evidence="1">
    <location>
        <begin position="15"/>
        <end position="75"/>
    </location>
</feature>
<feature type="compositionally biased region" description="Low complexity" evidence="1">
    <location>
        <begin position="407"/>
        <end position="419"/>
    </location>
</feature>
<dbReference type="HOGENOM" id="CLU_557258_0_0_1"/>
<feature type="compositionally biased region" description="Basic and acidic residues" evidence="1">
    <location>
        <begin position="169"/>
        <end position="181"/>
    </location>
</feature>
<dbReference type="KEGG" id="tps:THAPSDRAFT_3111"/>
<dbReference type="PaxDb" id="35128-Thaps3111"/>
<feature type="compositionally biased region" description="Low complexity" evidence="1">
    <location>
        <begin position="224"/>
        <end position="237"/>
    </location>
</feature>
<feature type="compositionally biased region" description="Low complexity" evidence="1">
    <location>
        <begin position="302"/>
        <end position="335"/>
    </location>
</feature>
<evidence type="ECO:0000313" key="2">
    <source>
        <dbReference type="EMBL" id="EED93593.1"/>
    </source>
</evidence>
<feature type="region of interest" description="Disordered" evidence="1">
    <location>
        <begin position="302"/>
        <end position="338"/>
    </location>
</feature>
<dbReference type="eggNOG" id="ENOG502T5U8">
    <property type="taxonomic scope" value="Eukaryota"/>
</dbReference>